<proteinExistence type="predicted"/>
<reference evidence="1" key="1">
    <citation type="submission" date="2021-02" db="EMBL/GenBank/DDBJ databases">
        <title>Natrosporangium hydrolyticum gen. nov., sp. nov, a haloalkaliphilic actinobacterium from a soda solonchak soil.</title>
        <authorList>
            <person name="Sorokin D.Y."/>
            <person name="Khijniak T.V."/>
            <person name="Zakharycheva A.P."/>
            <person name="Boueva O.V."/>
            <person name="Ariskina E.V."/>
            <person name="Hahnke R.L."/>
            <person name="Bunk B."/>
            <person name="Sproer C."/>
            <person name="Schumann P."/>
            <person name="Evtushenko L.I."/>
            <person name="Kublanov I.V."/>
        </authorList>
    </citation>
    <scope>NUCLEOTIDE SEQUENCE</scope>
    <source>
        <strain evidence="1">DSM 106523</strain>
    </source>
</reference>
<dbReference type="InterPro" id="IPR036390">
    <property type="entry name" value="WH_DNA-bd_sf"/>
</dbReference>
<dbReference type="EMBL" id="CP070499">
    <property type="protein sequence ID" value="QSB16395.1"/>
    <property type="molecule type" value="Genomic_DNA"/>
</dbReference>
<gene>
    <name evidence="1" type="ORF">JQS43_08995</name>
</gene>
<dbReference type="Proteomes" id="UP000662857">
    <property type="component" value="Chromosome"/>
</dbReference>
<name>A0A895YK64_9ACTN</name>
<evidence type="ECO:0000313" key="2">
    <source>
        <dbReference type="Proteomes" id="UP000662857"/>
    </source>
</evidence>
<accession>A0A895YK64</accession>
<dbReference type="KEGG" id="nhy:JQS43_08995"/>
<protein>
    <submittedName>
        <fullName evidence="1">Uncharacterized protein</fullName>
    </submittedName>
</protein>
<dbReference type="Gene3D" id="1.10.10.10">
    <property type="entry name" value="Winged helix-like DNA-binding domain superfamily/Winged helix DNA-binding domain"/>
    <property type="match status" value="1"/>
</dbReference>
<keyword evidence="2" id="KW-1185">Reference proteome</keyword>
<dbReference type="AlphaFoldDB" id="A0A895YK64"/>
<organism evidence="1 2">
    <name type="scientific">Natronosporangium hydrolyticum</name>
    <dbReference type="NCBI Taxonomy" id="2811111"/>
    <lineage>
        <taxon>Bacteria</taxon>
        <taxon>Bacillati</taxon>
        <taxon>Actinomycetota</taxon>
        <taxon>Actinomycetes</taxon>
        <taxon>Micromonosporales</taxon>
        <taxon>Micromonosporaceae</taxon>
        <taxon>Natronosporangium</taxon>
    </lineage>
</organism>
<sequence>MGQTTETSAIAFGPQLIGRTEKALNALLDRQLAGTGLIEPQWVALTLTVGSGGAVPGETLVDRISGALKVDQATTHRLVGELAAVDLVRTTEAGVIVATEAGERRWRAVRAGIVPLTEELWGDLAETELKVASRVLNTILARADAMLATT</sequence>
<dbReference type="InterPro" id="IPR036388">
    <property type="entry name" value="WH-like_DNA-bd_sf"/>
</dbReference>
<dbReference type="RefSeq" id="WP_239678610.1">
    <property type="nucleotide sequence ID" value="NZ_CP070499.1"/>
</dbReference>
<dbReference type="SUPFAM" id="SSF46785">
    <property type="entry name" value="Winged helix' DNA-binding domain"/>
    <property type="match status" value="1"/>
</dbReference>
<evidence type="ECO:0000313" key="1">
    <source>
        <dbReference type="EMBL" id="QSB16395.1"/>
    </source>
</evidence>